<name>A0AA38CJG4_TAXCH</name>
<comment type="caution">
    <text evidence="1">The sequence shown here is derived from an EMBL/GenBank/DDBJ whole genome shotgun (WGS) entry which is preliminary data.</text>
</comment>
<gene>
    <name evidence="1" type="ORF">KI387_013308</name>
</gene>
<reference evidence="1 2" key="1">
    <citation type="journal article" date="2021" name="Nat. Plants">
        <title>The Taxus genome provides insights into paclitaxel biosynthesis.</title>
        <authorList>
            <person name="Xiong X."/>
            <person name="Gou J."/>
            <person name="Liao Q."/>
            <person name="Li Y."/>
            <person name="Zhou Q."/>
            <person name="Bi G."/>
            <person name="Li C."/>
            <person name="Du R."/>
            <person name="Wang X."/>
            <person name="Sun T."/>
            <person name="Guo L."/>
            <person name="Liang H."/>
            <person name="Lu P."/>
            <person name="Wu Y."/>
            <person name="Zhang Z."/>
            <person name="Ro D.K."/>
            <person name="Shang Y."/>
            <person name="Huang S."/>
            <person name="Yan J."/>
        </authorList>
    </citation>
    <scope>NUCLEOTIDE SEQUENCE [LARGE SCALE GENOMIC DNA]</scope>
    <source>
        <strain evidence="1">Ta-2019</strain>
    </source>
</reference>
<feature type="non-terminal residue" evidence="1">
    <location>
        <position position="74"/>
    </location>
</feature>
<dbReference type="AlphaFoldDB" id="A0AA38CJG4"/>
<dbReference type="OMA" id="ISASNCH"/>
<keyword evidence="2" id="KW-1185">Reference proteome</keyword>
<evidence type="ECO:0000313" key="1">
    <source>
        <dbReference type="EMBL" id="KAH9301725.1"/>
    </source>
</evidence>
<accession>A0AA38CJG4</accession>
<feature type="non-terminal residue" evidence="1">
    <location>
        <position position="1"/>
    </location>
</feature>
<dbReference type="Gene3D" id="3.40.1230.10">
    <property type="entry name" value="MTH938-like"/>
    <property type="match status" value="1"/>
</dbReference>
<protein>
    <submittedName>
        <fullName evidence="1">Uncharacterized protein</fullName>
    </submittedName>
</protein>
<dbReference type="GO" id="GO:0005743">
    <property type="term" value="C:mitochondrial inner membrane"/>
    <property type="evidence" value="ECO:0007669"/>
    <property type="project" value="TreeGrafter"/>
</dbReference>
<dbReference type="EMBL" id="JAHRHJ020000009">
    <property type="protein sequence ID" value="KAH9301725.1"/>
    <property type="molecule type" value="Genomic_DNA"/>
</dbReference>
<proteinExistence type="predicted"/>
<dbReference type="PANTHER" id="PTHR21192">
    <property type="entry name" value="NUCLEAR PROTEIN E3-3"/>
    <property type="match status" value="1"/>
</dbReference>
<dbReference type="GO" id="GO:0032981">
    <property type="term" value="P:mitochondrial respiratory chain complex I assembly"/>
    <property type="evidence" value="ECO:0007669"/>
    <property type="project" value="TreeGrafter"/>
</dbReference>
<evidence type="ECO:0000313" key="2">
    <source>
        <dbReference type="Proteomes" id="UP000824469"/>
    </source>
</evidence>
<dbReference type="PANTHER" id="PTHR21192:SF2">
    <property type="entry name" value="NADH DEHYDROGENASE [UBIQUINONE] 1 ALPHA SUBCOMPLEX ASSEMBLY FACTOR 3"/>
    <property type="match status" value="1"/>
</dbReference>
<sequence length="74" mass="8176">RAFSLYDQVNVLAGVPEDRIRIEGCTDIGFLANGIQYEGSLICISNLILSWSPKRLADVTPDSLSIFQLLRPVP</sequence>
<dbReference type="InterPro" id="IPR036748">
    <property type="entry name" value="MTH938-like_sf"/>
</dbReference>
<dbReference type="SUPFAM" id="SSF64076">
    <property type="entry name" value="MTH938-like"/>
    <property type="match status" value="1"/>
</dbReference>
<dbReference type="Proteomes" id="UP000824469">
    <property type="component" value="Unassembled WGS sequence"/>
</dbReference>
<organism evidence="1 2">
    <name type="scientific">Taxus chinensis</name>
    <name type="common">Chinese yew</name>
    <name type="synonym">Taxus wallichiana var. chinensis</name>
    <dbReference type="NCBI Taxonomy" id="29808"/>
    <lineage>
        <taxon>Eukaryota</taxon>
        <taxon>Viridiplantae</taxon>
        <taxon>Streptophyta</taxon>
        <taxon>Embryophyta</taxon>
        <taxon>Tracheophyta</taxon>
        <taxon>Spermatophyta</taxon>
        <taxon>Pinopsida</taxon>
        <taxon>Pinidae</taxon>
        <taxon>Conifers II</taxon>
        <taxon>Cupressales</taxon>
        <taxon>Taxaceae</taxon>
        <taxon>Taxus</taxon>
    </lineage>
</organism>
<dbReference type="InterPro" id="IPR007523">
    <property type="entry name" value="NDUFAF3/AAMDC"/>
</dbReference>